<proteinExistence type="predicted"/>
<dbReference type="OrthoDB" id="1645729at2"/>
<name>A0A6L3V9D9_9BACI</name>
<evidence type="ECO:0008006" key="3">
    <source>
        <dbReference type="Google" id="ProtNLM"/>
    </source>
</evidence>
<dbReference type="AlphaFoldDB" id="A0A6L3V9D9"/>
<organism evidence="1 2">
    <name type="scientific">Cytobacillus depressus</name>
    <dbReference type="NCBI Taxonomy" id="1602942"/>
    <lineage>
        <taxon>Bacteria</taxon>
        <taxon>Bacillati</taxon>
        <taxon>Bacillota</taxon>
        <taxon>Bacilli</taxon>
        <taxon>Bacillales</taxon>
        <taxon>Bacillaceae</taxon>
        <taxon>Cytobacillus</taxon>
    </lineage>
</organism>
<dbReference type="RefSeq" id="WP_151532954.1">
    <property type="nucleotide sequence ID" value="NZ_WBOS01000001.1"/>
</dbReference>
<dbReference type="Proteomes" id="UP000481030">
    <property type="component" value="Unassembled WGS sequence"/>
</dbReference>
<comment type="caution">
    <text evidence="1">The sequence shown here is derived from an EMBL/GenBank/DDBJ whole genome shotgun (WGS) entry which is preliminary data.</text>
</comment>
<evidence type="ECO:0000313" key="1">
    <source>
        <dbReference type="EMBL" id="KAB2338230.1"/>
    </source>
</evidence>
<sequence length="99" mass="11568">MKFEVSKEAAEWYKNEMGLKQGDYVQYYVKLYGGIPTVHPNYSLGVSIGKEGNIAIKDEVEGITFYFNDGNSWFLKEFDMKVVLEKEELDFIFHKKQII</sequence>
<reference evidence="1 2" key="1">
    <citation type="journal article" date="2016" name="Antonie Van Leeuwenhoek">
        <title>Bacillus depressus sp. nov., isolated from soil of a sunflower field.</title>
        <authorList>
            <person name="Wei X."/>
            <person name="Xin D."/>
            <person name="Xin Y."/>
            <person name="Zhang H."/>
            <person name="Wang T."/>
            <person name="Zhang J."/>
        </authorList>
    </citation>
    <scope>NUCLEOTIDE SEQUENCE [LARGE SCALE GENOMIC DNA]</scope>
    <source>
        <strain evidence="1 2">BZ1</strain>
    </source>
</reference>
<accession>A0A6L3V9D9</accession>
<gene>
    <name evidence="1" type="ORF">F7731_01290</name>
</gene>
<evidence type="ECO:0000313" key="2">
    <source>
        <dbReference type="Proteomes" id="UP000481030"/>
    </source>
</evidence>
<keyword evidence="2" id="KW-1185">Reference proteome</keyword>
<dbReference type="EMBL" id="WBOS01000001">
    <property type="protein sequence ID" value="KAB2338230.1"/>
    <property type="molecule type" value="Genomic_DNA"/>
</dbReference>
<protein>
    <recommendedName>
        <fullName evidence="3">HesB/YadR/YfhF family protein</fullName>
    </recommendedName>
</protein>